<sequence length="64" mass="7392">MHKDISKFLFFKFINKCIIIITNDDINCIKNITIKNFHGIGSLKLNIIPTIIKEIIFKSSIVVE</sequence>
<gene>
    <name evidence="1" type="ORF">SDC9_59681</name>
</gene>
<comment type="caution">
    <text evidence="1">The sequence shown here is derived from an EMBL/GenBank/DDBJ whole genome shotgun (WGS) entry which is preliminary data.</text>
</comment>
<proteinExistence type="predicted"/>
<accession>A0A644XAS3</accession>
<dbReference type="EMBL" id="VSSQ01002104">
    <property type="protein sequence ID" value="MPM13325.1"/>
    <property type="molecule type" value="Genomic_DNA"/>
</dbReference>
<organism evidence="1">
    <name type="scientific">bioreactor metagenome</name>
    <dbReference type="NCBI Taxonomy" id="1076179"/>
    <lineage>
        <taxon>unclassified sequences</taxon>
        <taxon>metagenomes</taxon>
        <taxon>ecological metagenomes</taxon>
    </lineage>
</organism>
<reference evidence="1" key="1">
    <citation type="submission" date="2019-08" db="EMBL/GenBank/DDBJ databases">
        <authorList>
            <person name="Kucharzyk K."/>
            <person name="Murdoch R.W."/>
            <person name="Higgins S."/>
            <person name="Loffler F."/>
        </authorList>
    </citation>
    <scope>NUCLEOTIDE SEQUENCE</scope>
</reference>
<protein>
    <submittedName>
        <fullName evidence="1">Uncharacterized protein</fullName>
    </submittedName>
</protein>
<evidence type="ECO:0000313" key="1">
    <source>
        <dbReference type="EMBL" id="MPM13325.1"/>
    </source>
</evidence>
<name>A0A644XAS3_9ZZZZ</name>
<dbReference type="AlphaFoldDB" id="A0A644XAS3"/>